<comment type="subcellular location">
    <subcellularLocation>
        <location evidence="1">Secreted</location>
    </subcellularLocation>
</comment>
<organism evidence="4">
    <name type="scientific">Magallana gigas</name>
    <name type="common">Pacific oyster</name>
    <name type="synonym">Crassostrea gigas</name>
    <dbReference type="NCBI Taxonomy" id="29159"/>
    <lineage>
        <taxon>Eukaryota</taxon>
        <taxon>Metazoa</taxon>
        <taxon>Spiralia</taxon>
        <taxon>Lophotrochozoa</taxon>
        <taxon>Mollusca</taxon>
        <taxon>Bivalvia</taxon>
        <taxon>Autobranchia</taxon>
        <taxon>Pteriomorphia</taxon>
        <taxon>Ostreida</taxon>
        <taxon>Ostreoidea</taxon>
        <taxon>Ostreidae</taxon>
        <taxon>Magallana</taxon>
    </lineage>
</organism>
<dbReference type="InterPro" id="IPR008983">
    <property type="entry name" value="Tumour_necrosis_fac-like_dom"/>
</dbReference>
<dbReference type="PANTHER" id="PTHR22923">
    <property type="entry name" value="CEREBELLIN-RELATED"/>
    <property type="match status" value="1"/>
</dbReference>
<dbReference type="SMART" id="SM00110">
    <property type="entry name" value="C1Q"/>
    <property type="match status" value="1"/>
</dbReference>
<evidence type="ECO:0000256" key="1">
    <source>
        <dbReference type="ARBA" id="ARBA00004613"/>
    </source>
</evidence>
<dbReference type="PANTHER" id="PTHR22923:SF116">
    <property type="entry name" value="C1Q DOMAIN-CONTAINING PROTEIN"/>
    <property type="match status" value="1"/>
</dbReference>
<protein>
    <submittedName>
        <fullName evidence="4">Caprin-2</fullName>
    </submittedName>
</protein>
<dbReference type="GO" id="GO:0005576">
    <property type="term" value="C:extracellular region"/>
    <property type="evidence" value="ECO:0007669"/>
    <property type="project" value="UniProtKB-SubCell"/>
</dbReference>
<dbReference type="InterPro" id="IPR050822">
    <property type="entry name" value="Cerebellin_Synaptic_Org"/>
</dbReference>
<keyword evidence="3" id="KW-0732">Signal</keyword>
<evidence type="ECO:0000256" key="2">
    <source>
        <dbReference type="ARBA" id="ARBA00022525"/>
    </source>
</evidence>
<dbReference type="PROSITE" id="PS50871">
    <property type="entry name" value="C1Q"/>
    <property type="match status" value="1"/>
</dbReference>
<accession>K1QUN0</accession>
<proteinExistence type="predicted"/>
<dbReference type="Pfam" id="PF00386">
    <property type="entry name" value="C1q"/>
    <property type="match status" value="1"/>
</dbReference>
<reference evidence="4" key="1">
    <citation type="journal article" date="2012" name="Nature">
        <title>The oyster genome reveals stress adaptation and complexity of shell formation.</title>
        <authorList>
            <person name="Zhang G."/>
            <person name="Fang X."/>
            <person name="Guo X."/>
            <person name="Li L."/>
            <person name="Luo R."/>
            <person name="Xu F."/>
            <person name="Yang P."/>
            <person name="Zhang L."/>
            <person name="Wang X."/>
            <person name="Qi H."/>
            <person name="Xiong Z."/>
            <person name="Que H."/>
            <person name="Xie Y."/>
            <person name="Holland P.W."/>
            <person name="Paps J."/>
            <person name="Zhu Y."/>
            <person name="Wu F."/>
            <person name="Chen Y."/>
            <person name="Wang J."/>
            <person name="Peng C."/>
            <person name="Meng J."/>
            <person name="Yang L."/>
            <person name="Liu J."/>
            <person name="Wen B."/>
            <person name="Zhang N."/>
            <person name="Huang Z."/>
            <person name="Zhu Q."/>
            <person name="Feng Y."/>
            <person name="Mount A."/>
            <person name="Hedgecock D."/>
            <person name="Xu Z."/>
            <person name="Liu Y."/>
            <person name="Domazet-Loso T."/>
            <person name="Du Y."/>
            <person name="Sun X."/>
            <person name="Zhang S."/>
            <person name="Liu B."/>
            <person name="Cheng P."/>
            <person name="Jiang X."/>
            <person name="Li J."/>
            <person name="Fan D."/>
            <person name="Wang W."/>
            <person name="Fu W."/>
            <person name="Wang T."/>
            <person name="Wang B."/>
            <person name="Zhang J."/>
            <person name="Peng Z."/>
            <person name="Li Y."/>
            <person name="Li N."/>
            <person name="Wang J."/>
            <person name="Chen M."/>
            <person name="He Y."/>
            <person name="Tan F."/>
            <person name="Song X."/>
            <person name="Zheng Q."/>
            <person name="Huang R."/>
            <person name="Yang H."/>
            <person name="Du X."/>
            <person name="Chen L."/>
            <person name="Yang M."/>
            <person name="Gaffney P.M."/>
            <person name="Wang S."/>
            <person name="Luo L."/>
            <person name="She Z."/>
            <person name="Ming Y."/>
            <person name="Huang W."/>
            <person name="Zhang S."/>
            <person name="Huang B."/>
            <person name="Zhang Y."/>
            <person name="Qu T."/>
            <person name="Ni P."/>
            <person name="Miao G."/>
            <person name="Wang J."/>
            <person name="Wang Q."/>
            <person name="Steinberg C.E."/>
            <person name="Wang H."/>
            <person name="Li N."/>
            <person name="Qian L."/>
            <person name="Zhang G."/>
            <person name="Li Y."/>
            <person name="Yang H."/>
            <person name="Liu X."/>
            <person name="Wang J."/>
            <person name="Yin Y."/>
            <person name="Wang J."/>
        </authorList>
    </citation>
    <scope>NUCLEOTIDE SEQUENCE [LARGE SCALE GENOMIC DNA]</scope>
    <source>
        <strain evidence="4">05x7-T-G4-1.051#20</strain>
    </source>
</reference>
<evidence type="ECO:0000256" key="3">
    <source>
        <dbReference type="ARBA" id="ARBA00022729"/>
    </source>
</evidence>
<dbReference type="EMBL" id="JH819067">
    <property type="protein sequence ID" value="EKC32620.1"/>
    <property type="molecule type" value="Genomic_DNA"/>
</dbReference>
<dbReference type="SUPFAM" id="SSF49842">
    <property type="entry name" value="TNF-like"/>
    <property type="match status" value="1"/>
</dbReference>
<keyword evidence="2" id="KW-0964">Secreted</keyword>
<dbReference type="InParanoid" id="K1QUN0"/>
<sequence length="328" mass="37059">MATLKTLTLVVVLFHIDVNVYGLSSDESCRERLDNNEILLAKLNEKLENHQADNTKDEAIFKVIQDENSYLKRRLKSLEEIVLTSTYRTEKLEARIADLESSNWFLKSRLTTANNNYSFDENYLSSLFWNLKASDSRKESTTTKTSTTHGNEMKTRLQTSMVKRKIRQLEKKPSVSQEKRLLTGIQSTPTPFPDGVAFSAYMSVHTTEISKGSTIHFDTIVTNIGNHYNKHSGIFTAPQHGVYVFTWNIYCNTGGYIFSQLVVNSNVVGAMFSSGEGACNIRTPTGIVVVEVNQGDIVFVRIHPTGNHSGNLNSHPDWRSSFNGWKLY</sequence>
<dbReference type="HOGENOM" id="CLU_001074_7_0_1"/>
<dbReference type="AlphaFoldDB" id="K1QUN0"/>
<evidence type="ECO:0000313" key="4">
    <source>
        <dbReference type="EMBL" id="EKC32620.1"/>
    </source>
</evidence>
<gene>
    <name evidence="4" type="ORF">CGI_10019023</name>
</gene>
<dbReference type="Gene3D" id="2.60.120.40">
    <property type="match status" value="1"/>
</dbReference>
<dbReference type="PRINTS" id="PR00007">
    <property type="entry name" value="COMPLEMNTC1Q"/>
</dbReference>
<name>K1QUN0_MAGGI</name>
<dbReference type="InterPro" id="IPR001073">
    <property type="entry name" value="C1q_dom"/>
</dbReference>